<sequence>MQTMSVVRNISVVALLIFFTPAEVWACPICFGLETGSDEARSLNWAVFTLLGVTGGVLSGFVAFIFHLLKRSRQALGNEGAFDSQVQHVGSKGRA</sequence>
<dbReference type="EMBL" id="UINC01066495">
    <property type="protein sequence ID" value="SVB97267.1"/>
    <property type="molecule type" value="Genomic_DNA"/>
</dbReference>
<feature type="transmembrane region" description="Helical" evidence="1">
    <location>
        <begin position="42"/>
        <end position="66"/>
    </location>
</feature>
<accession>A0A382IDG1</accession>
<evidence type="ECO:0000256" key="1">
    <source>
        <dbReference type="SAM" id="Phobius"/>
    </source>
</evidence>
<keyword evidence="1" id="KW-1133">Transmembrane helix</keyword>
<name>A0A382IDG1_9ZZZZ</name>
<organism evidence="2">
    <name type="scientific">marine metagenome</name>
    <dbReference type="NCBI Taxonomy" id="408172"/>
    <lineage>
        <taxon>unclassified sequences</taxon>
        <taxon>metagenomes</taxon>
        <taxon>ecological metagenomes</taxon>
    </lineage>
</organism>
<gene>
    <name evidence="2" type="ORF">METZ01_LOCUS250121</name>
</gene>
<keyword evidence="1" id="KW-0472">Membrane</keyword>
<dbReference type="AlphaFoldDB" id="A0A382IDG1"/>
<reference evidence="2" key="1">
    <citation type="submission" date="2018-05" db="EMBL/GenBank/DDBJ databases">
        <authorList>
            <person name="Lanie J.A."/>
            <person name="Ng W.-L."/>
            <person name="Kazmierczak K.M."/>
            <person name="Andrzejewski T.M."/>
            <person name="Davidsen T.M."/>
            <person name="Wayne K.J."/>
            <person name="Tettelin H."/>
            <person name="Glass J.I."/>
            <person name="Rusch D."/>
            <person name="Podicherti R."/>
            <person name="Tsui H.-C.T."/>
            <person name="Winkler M.E."/>
        </authorList>
    </citation>
    <scope>NUCLEOTIDE SEQUENCE</scope>
</reference>
<evidence type="ECO:0000313" key="2">
    <source>
        <dbReference type="EMBL" id="SVB97267.1"/>
    </source>
</evidence>
<keyword evidence="1" id="KW-0812">Transmembrane</keyword>
<proteinExistence type="predicted"/>
<protein>
    <submittedName>
        <fullName evidence="2">Uncharacterized protein</fullName>
    </submittedName>
</protein>